<name>A0A963YVT0_9PROT</name>
<keyword evidence="2" id="KW-0413">Isomerase</keyword>
<reference evidence="2" key="2">
    <citation type="submission" date="2021-01" db="EMBL/GenBank/DDBJ databases">
        <authorList>
            <person name="Mieszkin S."/>
            <person name="Pouder E."/>
            <person name="Alain K."/>
        </authorList>
    </citation>
    <scope>NUCLEOTIDE SEQUENCE</scope>
    <source>
        <strain evidence="2">HW T2.11</strain>
    </source>
</reference>
<feature type="domain" description="Xylose isomerase-like TIM barrel" evidence="1">
    <location>
        <begin position="76"/>
        <end position="322"/>
    </location>
</feature>
<protein>
    <submittedName>
        <fullName evidence="2">Sugar phosphate isomerase/epimerase</fullName>
    </submittedName>
</protein>
<dbReference type="RefSeq" id="WP_227323690.1">
    <property type="nucleotide sequence ID" value="NZ_JAESVB010000022.1"/>
</dbReference>
<dbReference type="InterPro" id="IPR013022">
    <property type="entry name" value="Xyl_isomerase-like_TIM-brl"/>
</dbReference>
<gene>
    <name evidence="2" type="ORF">ASILVAE211_22850</name>
</gene>
<proteinExistence type="predicted"/>
<dbReference type="PANTHER" id="PTHR12110:SF41">
    <property type="entry name" value="INOSOSE DEHYDRATASE"/>
    <property type="match status" value="1"/>
</dbReference>
<evidence type="ECO:0000313" key="3">
    <source>
        <dbReference type="Proteomes" id="UP000708298"/>
    </source>
</evidence>
<dbReference type="GO" id="GO:0016853">
    <property type="term" value="F:isomerase activity"/>
    <property type="evidence" value="ECO:0007669"/>
    <property type="project" value="UniProtKB-KW"/>
</dbReference>
<dbReference type="PANTHER" id="PTHR12110">
    <property type="entry name" value="HYDROXYPYRUVATE ISOMERASE"/>
    <property type="match status" value="1"/>
</dbReference>
<dbReference type="InterPro" id="IPR036237">
    <property type="entry name" value="Xyl_isomerase-like_sf"/>
</dbReference>
<dbReference type="EMBL" id="JAESVB010000022">
    <property type="protein sequence ID" value="MCB8878046.1"/>
    <property type="molecule type" value="Genomic_DNA"/>
</dbReference>
<dbReference type="Pfam" id="PF01261">
    <property type="entry name" value="AP_endonuc_2"/>
    <property type="match status" value="1"/>
</dbReference>
<evidence type="ECO:0000259" key="1">
    <source>
        <dbReference type="Pfam" id="PF01261"/>
    </source>
</evidence>
<comment type="caution">
    <text evidence="2">The sequence shown here is derived from an EMBL/GenBank/DDBJ whole genome shotgun (WGS) entry which is preliminary data.</text>
</comment>
<evidence type="ECO:0000313" key="2">
    <source>
        <dbReference type="EMBL" id="MCB8878046.1"/>
    </source>
</evidence>
<keyword evidence="3" id="KW-1185">Reference proteome</keyword>
<accession>A0A963YVT0</accession>
<dbReference type="AlphaFoldDB" id="A0A963YVT0"/>
<reference evidence="2" key="1">
    <citation type="journal article" date="2021" name="Microorganisms">
        <title>Acidisoma silvae sp. nov. and Acidisomacellulosilytica sp. nov., Two Acidophilic Bacteria Isolated from Decaying Wood, Hydrolyzing Cellulose and Producing Poly-3-hydroxybutyrate.</title>
        <authorList>
            <person name="Mieszkin S."/>
            <person name="Pouder E."/>
            <person name="Uroz S."/>
            <person name="Simon-Colin C."/>
            <person name="Alain K."/>
        </authorList>
    </citation>
    <scope>NUCLEOTIDE SEQUENCE</scope>
    <source>
        <strain evidence="2">HW T2.11</strain>
    </source>
</reference>
<dbReference type="Gene3D" id="3.20.20.150">
    <property type="entry name" value="Divalent-metal-dependent TIM barrel enzymes"/>
    <property type="match status" value="1"/>
</dbReference>
<organism evidence="2 3">
    <name type="scientific">Acidisoma silvae</name>
    <dbReference type="NCBI Taxonomy" id="2802396"/>
    <lineage>
        <taxon>Bacteria</taxon>
        <taxon>Pseudomonadati</taxon>
        <taxon>Pseudomonadota</taxon>
        <taxon>Alphaproteobacteria</taxon>
        <taxon>Acetobacterales</taxon>
        <taxon>Acidocellaceae</taxon>
        <taxon>Acidisoma</taxon>
    </lineage>
</organism>
<sequence length="345" mass="37503">MTMMPPNETSLQSIATAGQSLRTSSAATLAAVDLPLTLPYSPEDWPIGAAMLQFPSVTANGTSIRDAGPDRWRQDFRVIAAEGFTSVEIPSAWLPIGEMTSREHQDLKSVLTEIGLSICATSVVRRSIIDPKDALDNLAATHRAIDAAAAVGSPLVCLGLHEPLSPEQLEVLWFWTVPGATTPNDRAIWKTAAARYRELAQHAAEVGVKISLELYEGTYLGQASDAVEFLHEIDHPNVGFNPDLGNLVRAQEVIEPWESMALKTLPFANYWHVKNYSRAEDPKAGVYLTSPSPMPSGVIDYRKAITFAIAHGFSGAFLCENYGGDGLTVSAGNRRYIQQLLTELQ</sequence>
<dbReference type="SUPFAM" id="SSF51658">
    <property type="entry name" value="Xylose isomerase-like"/>
    <property type="match status" value="1"/>
</dbReference>
<dbReference type="InterPro" id="IPR050312">
    <property type="entry name" value="IolE/XylAMocC-like"/>
</dbReference>
<dbReference type="Proteomes" id="UP000708298">
    <property type="component" value="Unassembled WGS sequence"/>
</dbReference>